<dbReference type="HOGENOM" id="CLU_003703_5_1_1"/>
<dbReference type="PANTHER" id="PTHR33104:SF2">
    <property type="entry name" value="CXC3 LIKE CYSTEINE CLUSTER DOMAIN-CONTAINING PROTEIN"/>
    <property type="match status" value="1"/>
</dbReference>
<feature type="non-terminal residue" evidence="1">
    <location>
        <position position="1"/>
    </location>
</feature>
<evidence type="ECO:0000313" key="1">
    <source>
        <dbReference type="EMBL" id="KIO31440.1"/>
    </source>
</evidence>
<organism evidence="1 2">
    <name type="scientific">Tulasnella calospora MUT 4182</name>
    <dbReference type="NCBI Taxonomy" id="1051891"/>
    <lineage>
        <taxon>Eukaryota</taxon>
        <taxon>Fungi</taxon>
        <taxon>Dikarya</taxon>
        <taxon>Basidiomycota</taxon>
        <taxon>Agaricomycotina</taxon>
        <taxon>Agaricomycetes</taxon>
        <taxon>Cantharellales</taxon>
        <taxon>Tulasnellaceae</taxon>
        <taxon>Tulasnella</taxon>
    </lineage>
</organism>
<dbReference type="Pfam" id="PF18758">
    <property type="entry name" value="KDZ"/>
    <property type="match status" value="1"/>
</dbReference>
<reference evidence="2" key="2">
    <citation type="submission" date="2015-01" db="EMBL/GenBank/DDBJ databases">
        <title>Evolutionary Origins and Diversification of the Mycorrhizal Mutualists.</title>
        <authorList>
            <consortium name="DOE Joint Genome Institute"/>
            <consortium name="Mycorrhizal Genomics Consortium"/>
            <person name="Kohler A."/>
            <person name="Kuo A."/>
            <person name="Nagy L.G."/>
            <person name="Floudas D."/>
            <person name="Copeland A."/>
            <person name="Barry K.W."/>
            <person name="Cichocki N."/>
            <person name="Veneault-Fourrey C."/>
            <person name="LaButti K."/>
            <person name="Lindquist E.A."/>
            <person name="Lipzen A."/>
            <person name="Lundell T."/>
            <person name="Morin E."/>
            <person name="Murat C."/>
            <person name="Riley R."/>
            <person name="Ohm R."/>
            <person name="Sun H."/>
            <person name="Tunlid A."/>
            <person name="Henrissat B."/>
            <person name="Grigoriev I.V."/>
            <person name="Hibbett D.S."/>
            <person name="Martin F."/>
        </authorList>
    </citation>
    <scope>NUCLEOTIDE SEQUENCE [LARGE SCALE GENOMIC DNA]</scope>
    <source>
        <strain evidence="2">MUT 4182</strain>
    </source>
</reference>
<dbReference type="STRING" id="1051891.A0A0C3QHR3"/>
<dbReference type="AlphaFoldDB" id="A0A0C3QHR3"/>
<gene>
    <name evidence="1" type="ORF">M407DRAFT_67938</name>
</gene>
<reference evidence="1 2" key="1">
    <citation type="submission" date="2014-04" db="EMBL/GenBank/DDBJ databases">
        <authorList>
            <consortium name="DOE Joint Genome Institute"/>
            <person name="Kuo A."/>
            <person name="Girlanda M."/>
            <person name="Perotto S."/>
            <person name="Kohler A."/>
            <person name="Nagy L.G."/>
            <person name="Floudas D."/>
            <person name="Copeland A."/>
            <person name="Barry K.W."/>
            <person name="Cichocki N."/>
            <person name="Veneault-Fourrey C."/>
            <person name="LaButti K."/>
            <person name="Lindquist E.A."/>
            <person name="Lipzen A."/>
            <person name="Lundell T."/>
            <person name="Morin E."/>
            <person name="Murat C."/>
            <person name="Sun H."/>
            <person name="Tunlid A."/>
            <person name="Henrissat B."/>
            <person name="Grigoriev I.V."/>
            <person name="Hibbett D.S."/>
            <person name="Martin F."/>
            <person name="Nordberg H.P."/>
            <person name="Cantor M.N."/>
            <person name="Hua S.X."/>
        </authorList>
    </citation>
    <scope>NUCLEOTIDE SEQUENCE [LARGE SCALE GENOMIC DNA]</scope>
    <source>
        <strain evidence="1 2">MUT 4182</strain>
    </source>
</reference>
<dbReference type="EMBL" id="KN822963">
    <property type="protein sequence ID" value="KIO31440.1"/>
    <property type="molecule type" value="Genomic_DNA"/>
</dbReference>
<evidence type="ECO:0000313" key="2">
    <source>
        <dbReference type="Proteomes" id="UP000054248"/>
    </source>
</evidence>
<keyword evidence="2" id="KW-1185">Reference proteome</keyword>
<accession>A0A0C3QHR3</accession>
<dbReference type="InterPro" id="IPR040521">
    <property type="entry name" value="KDZ"/>
</dbReference>
<sequence>SGVFAMSCRHVLLCPNGVCDLTKGEGFHYVDVPMSMVINTAIDRGLRDLVISYDIACKYSINFLNRVCASPYPLLPPDVQSLVSITWLIGKFHLGGHREECHQSFNFNYTPGVGRMSGELVETIWSYFDYLKYQTREMGPGARQEMLSDAMNYWNWRKIVKLGMLQSGAAALILITSST</sequence>
<name>A0A0C3QHR3_9AGAM</name>
<dbReference type="PANTHER" id="PTHR33104">
    <property type="entry name" value="SI:DKEY-29D5.2"/>
    <property type="match status" value="1"/>
</dbReference>
<protein>
    <submittedName>
        <fullName evidence="1">Uncharacterized protein</fullName>
    </submittedName>
</protein>
<proteinExistence type="predicted"/>
<dbReference type="OrthoDB" id="3257768at2759"/>
<dbReference type="Proteomes" id="UP000054248">
    <property type="component" value="Unassembled WGS sequence"/>
</dbReference>